<protein>
    <submittedName>
        <fullName evidence="1">7189_t:CDS:1</fullName>
    </submittedName>
</protein>
<proteinExistence type="predicted"/>
<evidence type="ECO:0000313" key="2">
    <source>
        <dbReference type="Proteomes" id="UP001153678"/>
    </source>
</evidence>
<keyword evidence="2" id="KW-1185">Reference proteome</keyword>
<name>A0A9W4WXG2_9GLOM</name>
<organism evidence="1 2">
    <name type="scientific">Funneliformis geosporum</name>
    <dbReference type="NCBI Taxonomy" id="1117311"/>
    <lineage>
        <taxon>Eukaryota</taxon>
        <taxon>Fungi</taxon>
        <taxon>Fungi incertae sedis</taxon>
        <taxon>Mucoromycota</taxon>
        <taxon>Glomeromycotina</taxon>
        <taxon>Glomeromycetes</taxon>
        <taxon>Glomerales</taxon>
        <taxon>Glomeraceae</taxon>
        <taxon>Funneliformis</taxon>
    </lineage>
</organism>
<sequence length="59" mass="6907">DNLPDDVKKWTPEDAKKFLISKIKDLDYKETDIKTIRDEPSPAESIMELVEELNEKLCK</sequence>
<dbReference type="AlphaFoldDB" id="A0A9W4WXG2"/>
<feature type="non-terminal residue" evidence="1">
    <location>
        <position position="59"/>
    </location>
</feature>
<dbReference type="Proteomes" id="UP001153678">
    <property type="component" value="Unassembled WGS sequence"/>
</dbReference>
<dbReference type="EMBL" id="CAMKVN010000744">
    <property type="protein sequence ID" value="CAI2170804.1"/>
    <property type="molecule type" value="Genomic_DNA"/>
</dbReference>
<evidence type="ECO:0000313" key="1">
    <source>
        <dbReference type="EMBL" id="CAI2170804.1"/>
    </source>
</evidence>
<gene>
    <name evidence="1" type="ORF">FWILDA_LOCUS4762</name>
</gene>
<reference evidence="1" key="1">
    <citation type="submission" date="2022-08" db="EMBL/GenBank/DDBJ databases">
        <authorList>
            <person name="Kallberg Y."/>
            <person name="Tangrot J."/>
            <person name="Rosling A."/>
        </authorList>
    </citation>
    <scope>NUCLEOTIDE SEQUENCE</scope>
    <source>
        <strain evidence="1">Wild A</strain>
    </source>
</reference>
<comment type="caution">
    <text evidence="1">The sequence shown here is derived from an EMBL/GenBank/DDBJ whole genome shotgun (WGS) entry which is preliminary data.</text>
</comment>
<dbReference type="OrthoDB" id="2449165at2759"/>
<accession>A0A9W4WXG2</accession>